<dbReference type="Proteomes" id="UP000479691">
    <property type="component" value="Unassembled WGS sequence"/>
</dbReference>
<dbReference type="AlphaFoldDB" id="A0A7C8U968"/>
<name>A0A7C8U968_ORBOL</name>
<proteinExistence type="predicted"/>
<reference evidence="1 2" key="1">
    <citation type="submission" date="2019-06" db="EMBL/GenBank/DDBJ databases">
        <authorList>
            <person name="Palmer J.M."/>
        </authorList>
    </citation>
    <scope>NUCLEOTIDE SEQUENCE [LARGE SCALE GENOMIC DNA]</scope>
    <source>
        <strain evidence="1 2">TWF788</strain>
    </source>
</reference>
<organism evidence="1 2">
    <name type="scientific">Orbilia oligospora</name>
    <name type="common">Nematode-trapping fungus</name>
    <name type="synonym">Arthrobotrys oligospora</name>
    <dbReference type="NCBI Taxonomy" id="2813651"/>
    <lineage>
        <taxon>Eukaryota</taxon>
        <taxon>Fungi</taxon>
        <taxon>Dikarya</taxon>
        <taxon>Ascomycota</taxon>
        <taxon>Pezizomycotina</taxon>
        <taxon>Orbiliomycetes</taxon>
        <taxon>Orbiliales</taxon>
        <taxon>Orbiliaceae</taxon>
        <taxon>Orbilia</taxon>
    </lineage>
</organism>
<sequence length="82" mass="9372">MPTTRTVTPQQPEIRADLEAALRSGRPGRLAEEIFQMILKNIPPPIPLEEAQEYRAALMRERSNFTAKSSMVQGIQYNFCEH</sequence>
<evidence type="ECO:0000313" key="1">
    <source>
        <dbReference type="EMBL" id="KAF3182967.1"/>
    </source>
</evidence>
<dbReference type="EMBL" id="JAABOE010000028">
    <property type="protein sequence ID" value="KAF3182967.1"/>
    <property type="molecule type" value="Genomic_DNA"/>
</dbReference>
<accession>A0A7C8U968</accession>
<gene>
    <name evidence="1" type="ORF">TWF788_005772</name>
</gene>
<evidence type="ECO:0000313" key="2">
    <source>
        <dbReference type="Proteomes" id="UP000479691"/>
    </source>
</evidence>
<protein>
    <submittedName>
        <fullName evidence="1">Uncharacterized protein</fullName>
    </submittedName>
</protein>
<comment type="caution">
    <text evidence="1">The sequence shown here is derived from an EMBL/GenBank/DDBJ whole genome shotgun (WGS) entry which is preliminary data.</text>
</comment>